<reference evidence="2 3" key="1">
    <citation type="submission" date="2016-11" db="EMBL/GenBank/DDBJ databases">
        <title>Draft Genome Sequences of Nine Cyanobacterial Strains from Diverse Habitats.</title>
        <authorList>
            <person name="Zhu T."/>
            <person name="Hou S."/>
            <person name="Lu X."/>
            <person name="Hess W.R."/>
        </authorList>
    </citation>
    <scope>NUCLEOTIDE SEQUENCE [LARGE SCALE GENOMIC DNA]</scope>
    <source>
        <strain evidence="2 3">NIES-593</strain>
    </source>
</reference>
<dbReference type="InterPro" id="IPR037215">
    <property type="entry name" value="GUN4-like_sf"/>
</dbReference>
<dbReference type="PANTHER" id="PTHR34800">
    <property type="entry name" value="TETRAPYRROLE-BINDING PROTEIN, CHLOROPLASTIC"/>
    <property type="match status" value="1"/>
</dbReference>
<dbReference type="RefSeq" id="WP_073598755.1">
    <property type="nucleotide sequence ID" value="NZ_MRCB01000005.1"/>
</dbReference>
<dbReference type="EMBL" id="MRCB01000005">
    <property type="protein sequence ID" value="OKH24809.1"/>
    <property type="molecule type" value="Genomic_DNA"/>
</dbReference>
<keyword evidence="3" id="KW-1185">Reference proteome</keyword>
<evidence type="ECO:0000259" key="1">
    <source>
        <dbReference type="Pfam" id="PF05419"/>
    </source>
</evidence>
<dbReference type="AlphaFoldDB" id="A0A1U7HMM0"/>
<evidence type="ECO:0000313" key="3">
    <source>
        <dbReference type="Proteomes" id="UP000186868"/>
    </source>
</evidence>
<name>A0A1U7HMM0_9CYAN</name>
<dbReference type="Gene3D" id="1.25.40.620">
    <property type="match status" value="1"/>
</dbReference>
<evidence type="ECO:0000313" key="2">
    <source>
        <dbReference type="EMBL" id="OKH24809.1"/>
    </source>
</evidence>
<dbReference type="OrthoDB" id="7915178at2"/>
<sequence>MLDPEFESEVLSRLARLETTIGQRISRLEEELEETRLLLPDLHRYGKLRDLLKVGKWKDADLETTRVMQEIAGNDSQTGCTPEDMNSFCCNGTRIIDRLWRKYSKDLFGFSIQLHLYHNLGGNLDTLRAYNNEILIRLGKQLGWYREKRWLEFDEFDFSKSLATGSLPGYCWHSPYRPKIAHHFFMRLIGCGL</sequence>
<dbReference type="CDD" id="cd16383">
    <property type="entry name" value="GUN4"/>
    <property type="match status" value="1"/>
</dbReference>
<gene>
    <name evidence="2" type="ORF">NIES593_06220</name>
</gene>
<dbReference type="Proteomes" id="UP000186868">
    <property type="component" value="Unassembled WGS sequence"/>
</dbReference>
<dbReference type="GO" id="GO:0046906">
    <property type="term" value="F:tetrapyrrole binding"/>
    <property type="evidence" value="ECO:0007669"/>
    <property type="project" value="TreeGrafter"/>
</dbReference>
<dbReference type="SUPFAM" id="SSF140869">
    <property type="entry name" value="GUN4-like"/>
    <property type="match status" value="1"/>
</dbReference>
<dbReference type="Gene3D" id="1.10.10.1770">
    <property type="entry name" value="Gun4-like"/>
    <property type="match status" value="1"/>
</dbReference>
<organism evidence="2 3">
    <name type="scientific">Hydrococcus rivularis NIES-593</name>
    <dbReference type="NCBI Taxonomy" id="1921803"/>
    <lineage>
        <taxon>Bacteria</taxon>
        <taxon>Bacillati</taxon>
        <taxon>Cyanobacteriota</taxon>
        <taxon>Cyanophyceae</taxon>
        <taxon>Pleurocapsales</taxon>
        <taxon>Hydrococcaceae</taxon>
        <taxon>Hydrococcus</taxon>
    </lineage>
</organism>
<feature type="domain" description="GUN4-like" evidence="1">
    <location>
        <begin position="43"/>
        <end position="169"/>
    </location>
</feature>
<dbReference type="PANTHER" id="PTHR34800:SF1">
    <property type="entry name" value="TETRAPYRROLE-BINDING PROTEIN, CHLOROPLASTIC"/>
    <property type="match status" value="1"/>
</dbReference>
<dbReference type="InterPro" id="IPR008629">
    <property type="entry name" value="GUN4-like"/>
</dbReference>
<dbReference type="STRING" id="1921803.NIES593_06220"/>
<protein>
    <recommendedName>
        <fullName evidence="1">GUN4-like domain-containing protein</fullName>
    </recommendedName>
</protein>
<dbReference type="GO" id="GO:0030288">
    <property type="term" value="C:outer membrane-bounded periplasmic space"/>
    <property type="evidence" value="ECO:0007669"/>
    <property type="project" value="TreeGrafter"/>
</dbReference>
<proteinExistence type="predicted"/>
<accession>A0A1U7HMM0</accession>
<dbReference type="Pfam" id="PF05419">
    <property type="entry name" value="GUN4"/>
    <property type="match status" value="1"/>
</dbReference>
<comment type="caution">
    <text evidence="2">The sequence shown here is derived from an EMBL/GenBank/DDBJ whole genome shotgun (WGS) entry which is preliminary data.</text>
</comment>